<dbReference type="GO" id="GO:0000271">
    <property type="term" value="P:polysaccharide biosynthetic process"/>
    <property type="evidence" value="ECO:0007669"/>
    <property type="project" value="TreeGrafter"/>
</dbReference>
<dbReference type="NCBIfam" id="TIGR01221">
    <property type="entry name" value="rmlC"/>
    <property type="match status" value="1"/>
</dbReference>
<keyword evidence="7 8" id="KW-0413">Isomerase</keyword>
<evidence type="ECO:0000256" key="7">
    <source>
        <dbReference type="RuleBase" id="RU364069"/>
    </source>
</evidence>
<reference evidence="8" key="2">
    <citation type="journal article" date="2021" name="PeerJ">
        <title>Extensive microbial diversity within the chicken gut microbiome revealed by metagenomics and culture.</title>
        <authorList>
            <person name="Gilroy R."/>
            <person name="Ravi A."/>
            <person name="Getino M."/>
            <person name="Pursley I."/>
            <person name="Horton D.L."/>
            <person name="Alikhan N.F."/>
            <person name="Baker D."/>
            <person name="Gharbi K."/>
            <person name="Hall N."/>
            <person name="Watson M."/>
            <person name="Adriaenssens E.M."/>
            <person name="Foster-Nyarko E."/>
            <person name="Jarju S."/>
            <person name="Secka A."/>
            <person name="Antonio M."/>
            <person name="Oren A."/>
            <person name="Chaudhuri R.R."/>
            <person name="La Ragione R."/>
            <person name="Hildebrand F."/>
            <person name="Pallen M.J."/>
        </authorList>
    </citation>
    <scope>NUCLEOTIDE SEQUENCE</scope>
    <source>
        <strain evidence="8">10037</strain>
    </source>
</reference>
<gene>
    <name evidence="8" type="primary">rfbC</name>
    <name evidence="8" type="ORF">IAB93_02025</name>
</gene>
<evidence type="ECO:0000313" key="8">
    <source>
        <dbReference type="EMBL" id="MBO8464759.1"/>
    </source>
</evidence>
<dbReference type="GO" id="GO:0005829">
    <property type="term" value="C:cytosol"/>
    <property type="evidence" value="ECO:0007669"/>
    <property type="project" value="TreeGrafter"/>
</dbReference>
<dbReference type="EMBL" id="JADIME010000022">
    <property type="protein sequence ID" value="MBO8464759.1"/>
    <property type="molecule type" value="Genomic_DNA"/>
</dbReference>
<organism evidence="8 9">
    <name type="scientific">Candidatus Merdivivens pullistercoris</name>
    <dbReference type="NCBI Taxonomy" id="2840873"/>
    <lineage>
        <taxon>Bacteria</taxon>
        <taxon>Pseudomonadati</taxon>
        <taxon>Bacteroidota</taxon>
        <taxon>Bacteroidia</taxon>
        <taxon>Bacteroidales</taxon>
        <taxon>Muribaculaceae</taxon>
        <taxon>Muribaculaceae incertae sedis</taxon>
        <taxon>Candidatus Merdivivens</taxon>
    </lineage>
</organism>
<dbReference type="PANTHER" id="PTHR21047">
    <property type="entry name" value="DTDP-6-DEOXY-D-GLUCOSE-3,5 EPIMERASE"/>
    <property type="match status" value="1"/>
</dbReference>
<protein>
    <recommendedName>
        <fullName evidence="4 7">dTDP-4-dehydrorhamnose 3,5-epimerase</fullName>
        <ecNumber evidence="3 7">5.1.3.13</ecNumber>
    </recommendedName>
    <alternativeName>
        <fullName evidence="7">Thymidine diphospho-4-keto-rhamnose 3,5-epimerase</fullName>
    </alternativeName>
</protein>
<dbReference type="CDD" id="cd00438">
    <property type="entry name" value="cupin_RmlC"/>
    <property type="match status" value="1"/>
</dbReference>
<comment type="subunit">
    <text evidence="7">Homodimer.</text>
</comment>
<feature type="active site" description="Proton acceptor" evidence="5">
    <location>
        <position position="68"/>
    </location>
</feature>
<comment type="pathway">
    <text evidence="7">Carbohydrate biosynthesis; dTDP-L-rhamnose biosynthesis.</text>
</comment>
<dbReference type="InterPro" id="IPR014710">
    <property type="entry name" value="RmlC-like_jellyroll"/>
</dbReference>
<feature type="active site" description="Proton donor" evidence="5">
    <location>
        <position position="138"/>
    </location>
</feature>
<dbReference type="InterPro" id="IPR011051">
    <property type="entry name" value="RmlC_Cupin_sf"/>
</dbReference>
<comment type="function">
    <text evidence="2 7">Catalyzes the epimerization of the C3' and C5'positions of dTDP-6-deoxy-D-xylo-4-hexulose, forming dTDP-6-deoxy-L-lyxo-4-hexulose.</text>
</comment>
<evidence type="ECO:0000256" key="5">
    <source>
        <dbReference type="PIRSR" id="PIRSR600888-1"/>
    </source>
</evidence>
<name>A0A9D9I2G8_9BACT</name>
<dbReference type="EC" id="5.1.3.13" evidence="3 7"/>
<dbReference type="Gene3D" id="2.60.120.10">
    <property type="entry name" value="Jelly Rolls"/>
    <property type="match status" value="1"/>
</dbReference>
<comment type="catalytic activity">
    <reaction evidence="1 7">
        <text>dTDP-4-dehydro-6-deoxy-alpha-D-glucose = dTDP-4-dehydro-beta-L-rhamnose</text>
        <dbReference type="Rhea" id="RHEA:16969"/>
        <dbReference type="ChEBI" id="CHEBI:57649"/>
        <dbReference type="ChEBI" id="CHEBI:62830"/>
        <dbReference type="EC" id="5.1.3.13"/>
    </reaction>
</comment>
<accession>A0A9D9I2G8</accession>
<evidence type="ECO:0000256" key="3">
    <source>
        <dbReference type="ARBA" id="ARBA00012098"/>
    </source>
</evidence>
<evidence type="ECO:0000256" key="4">
    <source>
        <dbReference type="ARBA" id="ARBA00019595"/>
    </source>
</evidence>
<sequence>MKILKCDIDGPFVMEPDVFGDKRGYFFESYSRRALEAAYREAFGLDFGVDFVQDNESFSRYGVVRGLHFQKGEHAQAKLVRVVSGKVFDVAVDIRPGSETFGKYVSVVLSDVDKRQFFIPRGFAHGFAVLSETAVFQYKCDNYYCPSSEGGIIWNDPAIGIEWPLPEREMVFSEKDLRHPRLDEPIIRSCSGVSECRTIKGK</sequence>
<dbReference type="AlphaFoldDB" id="A0A9D9I2G8"/>
<dbReference type="InterPro" id="IPR000888">
    <property type="entry name" value="RmlC-like"/>
</dbReference>
<dbReference type="Proteomes" id="UP000823597">
    <property type="component" value="Unassembled WGS sequence"/>
</dbReference>
<comment type="caution">
    <text evidence="8">The sequence shown here is derived from an EMBL/GenBank/DDBJ whole genome shotgun (WGS) entry which is preliminary data.</text>
</comment>
<dbReference type="PANTHER" id="PTHR21047:SF2">
    <property type="entry name" value="THYMIDINE DIPHOSPHO-4-KETO-RHAMNOSE 3,5-EPIMERASE"/>
    <property type="match status" value="1"/>
</dbReference>
<proteinExistence type="inferred from homology"/>
<evidence type="ECO:0000256" key="6">
    <source>
        <dbReference type="PIRSR" id="PIRSR600888-3"/>
    </source>
</evidence>
<feature type="site" description="Participates in a stacking interaction with the thymidine ring of dTDP-4-oxo-6-deoxyglucose" evidence="6">
    <location>
        <position position="144"/>
    </location>
</feature>
<dbReference type="GO" id="GO:0019305">
    <property type="term" value="P:dTDP-rhamnose biosynthetic process"/>
    <property type="evidence" value="ECO:0007669"/>
    <property type="project" value="UniProtKB-UniRule"/>
</dbReference>
<evidence type="ECO:0000256" key="2">
    <source>
        <dbReference type="ARBA" id="ARBA00001997"/>
    </source>
</evidence>
<evidence type="ECO:0000256" key="1">
    <source>
        <dbReference type="ARBA" id="ARBA00001298"/>
    </source>
</evidence>
<dbReference type="SUPFAM" id="SSF51182">
    <property type="entry name" value="RmlC-like cupins"/>
    <property type="match status" value="1"/>
</dbReference>
<comment type="similarity">
    <text evidence="7">Belongs to the dTDP-4-dehydrorhamnose 3,5-epimerase family.</text>
</comment>
<reference evidence="8" key="1">
    <citation type="submission" date="2020-10" db="EMBL/GenBank/DDBJ databases">
        <authorList>
            <person name="Gilroy R."/>
        </authorList>
    </citation>
    <scope>NUCLEOTIDE SEQUENCE</scope>
    <source>
        <strain evidence="8">10037</strain>
    </source>
</reference>
<dbReference type="GO" id="GO:0008830">
    <property type="term" value="F:dTDP-4-dehydrorhamnose 3,5-epimerase activity"/>
    <property type="evidence" value="ECO:0007669"/>
    <property type="project" value="UniProtKB-UniRule"/>
</dbReference>
<evidence type="ECO:0000313" key="9">
    <source>
        <dbReference type="Proteomes" id="UP000823597"/>
    </source>
</evidence>
<dbReference type="Pfam" id="PF00908">
    <property type="entry name" value="dTDP_sugar_isom"/>
    <property type="match status" value="1"/>
</dbReference>